<evidence type="ECO:0000313" key="9">
    <source>
        <dbReference type="EMBL" id="KIY95280.1"/>
    </source>
</evidence>
<dbReference type="GO" id="GO:0005524">
    <property type="term" value="F:ATP binding"/>
    <property type="evidence" value="ECO:0007669"/>
    <property type="project" value="UniProtKB-KW"/>
</dbReference>
<dbReference type="GO" id="GO:0004674">
    <property type="term" value="F:protein serine/threonine kinase activity"/>
    <property type="evidence" value="ECO:0007669"/>
    <property type="project" value="UniProtKB-KW"/>
</dbReference>
<dbReference type="InterPro" id="IPR011009">
    <property type="entry name" value="Kinase-like_dom_sf"/>
</dbReference>
<dbReference type="RefSeq" id="XP_013894300.1">
    <property type="nucleotide sequence ID" value="XM_014038846.1"/>
</dbReference>
<dbReference type="OrthoDB" id="559381at2759"/>
<dbReference type="PANTHER" id="PTHR24349">
    <property type="entry name" value="SERINE/THREONINE-PROTEIN KINASE"/>
    <property type="match status" value="1"/>
</dbReference>
<accession>A0A0D2MK14</accession>
<feature type="coiled-coil region" evidence="6">
    <location>
        <begin position="389"/>
        <end position="427"/>
    </location>
</feature>
<feature type="domain" description="Protein kinase" evidence="8">
    <location>
        <begin position="1"/>
        <end position="261"/>
    </location>
</feature>
<protein>
    <recommendedName>
        <fullName evidence="8">Protein kinase domain-containing protein</fullName>
    </recommendedName>
</protein>
<dbReference type="SMART" id="SM00220">
    <property type="entry name" value="S_TKc"/>
    <property type="match status" value="1"/>
</dbReference>
<evidence type="ECO:0000313" key="10">
    <source>
        <dbReference type="Proteomes" id="UP000054498"/>
    </source>
</evidence>
<sequence length="594" mass="62256">MAALEAVVEVHRRISSPALPALRDMAHDEETGQVHLVFDYGGEPMTKAIADSLMQSEGAPSTSDLAAHTTATLLTALRLLHASGRSYNKLKPGQLLWDASRAAKDFPVKLVDFGAATKLGSGEFRGCCFTFAPPETHAILAGGISLDDVTSAAIGIPSTFGPAYDVWGAVLTIATIALGDNNPFEAPRWAINEQPDPYARIPGCPWEPQDAATVLHKPTIYEEQPLWYWLDRDLKTFIRRGLHPNPEERPTIEQLMETQWGRRCMAMVRPDGGGDGEAGAWGDDEALQTVLSCEQAPASLLLVVHSEPEAEGGAAAASAVAAPAAAAAPVVAKGAQQPGTRMQSSSNDAQAHVPQLREEGRLLEEPAEDVRALASGGEPGGGSSSDASILLLAAELAAAQHERDRARQRLDDERRESQARRERLGEMMAEMGLQISALAELVVGLQAARAAAGGMQPLSRVQTSDGCSSGEGCSVDTPSYVAADAAGRPCFSSGGSSRLSLGSSSCDSCASDADDGNGVSSSEGVGAHVLKDMWNDMTAAGWAFAGWFERALALPSSKKQSCTGAAAALAAATPGGPASRSRRFRGRRSVIALV</sequence>
<evidence type="ECO:0000256" key="2">
    <source>
        <dbReference type="ARBA" id="ARBA00022679"/>
    </source>
</evidence>
<keyword evidence="6" id="KW-0175">Coiled coil</keyword>
<name>A0A0D2MK14_9CHLO</name>
<dbReference type="PROSITE" id="PS50011">
    <property type="entry name" value="PROTEIN_KINASE_DOM"/>
    <property type="match status" value="1"/>
</dbReference>
<feature type="region of interest" description="Disordered" evidence="7">
    <location>
        <begin position="332"/>
        <end position="354"/>
    </location>
</feature>
<dbReference type="SUPFAM" id="SSF56112">
    <property type="entry name" value="Protein kinase-like (PK-like)"/>
    <property type="match status" value="1"/>
</dbReference>
<feature type="compositionally biased region" description="Polar residues" evidence="7">
    <location>
        <begin position="337"/>
        <end position="349"/>
    </location>
</feature>
<evidence type="ECO:0000256" key="1">
    <source>
        <dbReference type="ARBA" id="ARBA00022527"/>
    </source>
</evidence>
<evidence type="ECO:0000256" key="7">
    <source>
        <dbReference type="SAM" id="MobiDB-lite"/>
    </source>
</evidence>
<dbReference type="InterPro" id="IPR050205">
    <property type="entry name" value="CDPK_Ser/Thr_kinases"/>
</dbReference>
<dbReference type="EMBL" id="KK103592">
    <property type="protein sequence ID" value="KIY95280.1"/>
    <property type="molecule type" value="Genomic_DNA"/>
</dbReference>
<keyword evidence="5" id="KW-0067">ATP-binding</keyword>
<evidence type="ECO:0000259" key="8">
    <source>
        <dbReference type="PROSITE" id="PS50011"/>
    </source>
</evidence>
<keyword evidence="10" id="KW-1185">Reference proteome</keyword>
<reference evidence="9 10" key="1">
    <citation type="journal article" date="2013" name="BMC Genomics">
        <title>Reconstruction of the lipid metabolism for the microalga Monoraphidium neglectum from its genome sequence reveals characteristics suitable for biofuel production.</title>
        <authorList>
            <person name="Bogen C."/>
            <person name="Al-Dilaimi A."/>
            <person name="Albersmeier A."/>
            <person name="Wichmann J."/>
            <person name="Grundmann M."/>
            <person name="Rupp O."/>
            <person name="Lauersen K.J."/>
            <person name="Blifernez-Klassen O."/>
            <person name="Kalinowski J."/>
            <person name="Goesmann A."/>
            <person name="Mussgnug J.H."/>
            <person name="Kruse O."/>
        </authorList>
    </citation>
    <scope>NUCLEOTIDE SEQUENCE [LARGE SCALE GENOMIC DNA]</scope>
    <source>
        <strain evidence="9 10">SAG 48.87</strain>
    </source>
</reference>
<evidence type="ECO:0000256" key="3">
    <source>
        <dbReference type="ARBA" id="ARBA00022741"/>
    </source>
</evidence>
<keyword evidence="3" id="KW-0547">Nucleotide-binding</keyword>
<dbReference type="Pfam" id="PF00069">
    <property type="entry name" value="Pkinase"/>
    <property type="match status" value="1"/>
</dbReference>
<keyword evidence="4" id="KW-0418">Kinase</keyword>
<keyword evidence="1" id="KW-0723">Serine/threonine-protein kinase</keyword>
<dbReference type="InterPro" id="IPR000719">
    <property type="entry name" value="Prot_kinase_dom"/>
</dbReference>
<evidence type="ECO:0000256" key="6">
    <source>
        <dbReference type="SAM" id="Coils"/>
    </source>
</evidence>
<dbReference type="KEGG" id="mng:MNEG_12682"/>
<evidence type="ECO:0000256" key="4">
    <source>
        <dbReference type="ARBA" id="ARBA00022777"/>
    </source>
</evidence>
<proteinExistence type="predicted"/>
<dbReference type="Proteomes" id="UP000054498">
    <property type="component" value="Unassembled WGS sequence"/>
</dbReference>
<organism evidence="9 10">
    <name type="scientific">Monoraphidium neglectum</name>
    <dbReference type="NCBI Taxonomy" id="145388"/>
    <lineage>
        <taxon>Eukaryota</taxon>
        <taxon>Viridiplantae</taxon>
        <taxon>Chlorophyta</taxon>
        <taxon>core chlorophytes</taxon>
        <taxon>Chlorophyceae</taxon>
        <taxon>CS clade</taxon>
        <taxon>Sphaeropleales</taxon>
        <taxon>Selenastraceae</taxon>
        <taxon>Monoraphidium</taxon>
    </lineage>
</organism>
<dbReference type="Gene3D" id="1.10.510.10">
    <property type="entry name" value="Transferase(Phosphotransferase) domain 1"/>
    <property type="match status" value="1"/>
</dbReference>
<keyword evidence="2" id="KW-0808">Transferase</keyword>
<evidence type="ECO:0000256" key="5">
    <source>
        <dbReference type="ARBA" id="ARBA00022840"/>
    </source>
</evidence>
<gene>
    <name evidence="9" type="ORF">MNEG_12682</name>
</gene>
<dbReference type="AlphaFoldDB" id="A0A0D2MK14"/>
<dbReference type="GeneID" id="25730069"/>